<evidence type="ECO:0000256" key="1">
    <source>
        <dbReference type="ARBA" id="ARBA00007992"/>
    </source>
</evidence>
<dbReference type="PRINTS" id="PR00420">
    <property type="entry name" value="RNGMNOXGNASE"/>
</dbReference>
<dbReference type="EMBL" id="JARJCW010000002">
    <property type="protein sequence ID" value="KAJ7228328.1"/>
    <property type="molecule type" value="Genomic_DNA"/>
</dbReference>
<comment type="similarity">
    <text evidence="1">Belongs to the paxM FAD-dependent monooxygenase family.</text>
</comment>
<gene>
    <name evidence="8" type="ORF">GGX14DRAFT_692402</name>
</gene>
<evidence type="ECO:0000259" key="7">
    <source>
        <dbReference type="Pfam" id="PF01494"/>
    </source>
</evidence>
<keyword evidence="6" id="KW-1133">Transmembrane helix</keyword>
<dbReference type="PANTHER" id="PTHR13789">
    <property type="entry name" value="MONOOXYGENASE"/>
    <property type="match status" value="1"/>
</dbReference>
<evidence type="ECO:0000256" key="3">
    <source>
        <dbReference type="ARBA" id="ARBA00022827"/>
    </source>
</evidence>
<evidence type="ECO:0000313" key="8">
    <source>
        <dbReference type="EMBL" id="KAJ7228328.1"/>
    </source>
</evidence>
<keyword evidence="5" id="KW-0503">Monooxygenase</keyword>
<keyword evidence="6" id="KW-0472">Membrane</keyword>
<protein>
    <recommendedName>
        <fullName evidence="7">FAD-binding domain-containing protein</fullName>
    </recommendedName>
</protein>
<dbReference type="InterPro" id="IPR050493">
    <property type="entry name" value="FAD-dep_Monooxygenase_BioMet"/>
</dbReference>
<feature type="transmembrane region" description="Helical" evidence="6">
    <location>
        <begin position="12"/>
        <end position="31"/>
    </location>
</feature>
<evidence type="ECO:0000256" key="4">
    <source>
        <dbReference type="ARBA" id="ARBA00023002"/>
    </source>
</evidence>
<organism evidence="8 9">
    <name type="scientific">Mycena pura</name>
    <dbReference type="NCBI Taxonomy" id="153505"/>
    <lineage>
        <taxon>Eukaryota</taxon>
        <taxon>Fungi</taxon>
        <taxon>Dikarya</taxon>
        <taxon>Basidiomycota</taxon>
        <taxon>Agaricomycotina</taxon>
        <taxon>Agaricomycetes</taxon>
        <taxon>Agaricomycetidae</taxon>
        <taxon>Agaricales</taxon>
        <taxon>Marasmiineae</taxon>
        <taxon>Mycenaceae</taxon>
        <taxon>Mycena</taxon>
    </lineage>
</organism>
<dbReference type="GO" id="GO:0004497">
    <property type="term" value="F:monooxygenase activity"/>
    <property type="evidence" value="ECO:0007669"/>
    <property type="project" value="UniProtKB-KW"/>
</dbReference>
<evidence type="ECO:0000256" key="5">
    <source>
        <dbReference type="ARBA" id="ARBA00023033"/>
    </source>
</evidence>
<keyword evidence="9" id="KW-1185">Reference proteome</keyword>
<dbReference type="Pfam" id="PF01494">
    <property type="entry name" value="FAD_binding_3"/>
    <property type="match status" value="1"/>
</dbReference>
<dbReference type="AlphaFoldDB" id="A0AAD7E4D9"/>
<dbReference type="PROSITE" id="PS51257">
    <property type="entry name" value="PROKAR_LIPOPROTEIN"/>
    <property type="match status" value="1"/>
</dbReference>
<evidence type="ECO:0000256" key="2">
    <source>
        <dbReference type="ARBA" id="ARBA00022630"/>
    </source>
</evidence>
<dbReference type="InterPro" id="IPR036188">
    <property type="entry name" value="FAD/NAD-bd_sf"/>
</dbReference>
<proteinExistence type="inferred from homology"/>
<keyword evidence="6" id="KW-0812">Transmembrane</keyword>
<keyword evidence="2" id="KW-0285">Flavoprotein</keyword>
<dbReference type="InterPro" id="IPR002938">
    <property type="entry name" value="FAD-bd"/>
</dbReference>
<evidence type="ECO:0000313" key="9">
    <source>
        <dbReference type="Proteomes" id="UP001219525"/>
    </source>
</evidence>
<dbReference type="PANTHER" id="PTHR13789:SF306">
    <property type="entry name" value="HYDROXYLASE, PUTATIVE-RELATED"/>
    <property type="match status" value="1"/>
</dbReference>
<evidence type="ECO:0000256" key="6">
    <source>
        <dbReference type="SAM" id="Phobius"/>
    </source>
</evidence>
<dbReference type="SUPFAM" id="SSF51905">
    <property type="entry name" value="FAD/NAD(P)-binding domain"/>
    <property type="match status" value="1"/>
</dbReference>
<reference evidence="8" key="1">
    <citation type="submission" date="2023-03" db="EMBL/GenBank/DDBJ databases">
        <title>Massive genome expansion in bonnet fungi (Mycena s.s.) driven by repeated elements and novel gene families across ecological guilds.</title>
        <authorList>
            <consortium name="Lawrence Berkeley National Laboratory"/>
            <person name="Harder C.B."/>
            <person name="Miyauchi S."/>
            <person name="Viragh M."/>
            <person name="Kuo A."/>
            <person name="Thoen E."/>
            <person name="Andreopoulos B."/>
            <person name="Lu D."/>
            <person name="Skrede I."/>
            <person name="Drula E."/>
            <person name="Henrissat B."/>
            <person name="Morin E."/>
            <person name="Kohler A."/>
            <person name="Barry K."/>
            <person name="LaButti K."/>
            <person name="Morin E."/>
            <person name="Salamov A."/>
            <person name="Lipzen A."/>
            <person name="Mereny Z."/>
            <person name="Hegedus B."/>
            <person name="Baldrian P."/>
            <person name="Stursova M."/>
            <person name="Weitz H."/>
            <person name="Taylor A."/>
            <person name="Grigoriev I.V."/>
            <person name="Nagy L.G."/>
            <person name="Martin F."/>
            <person name="Kauserud H."/>
        </authorList>
    </citation>
    <scope>NUCLEOTIDE SEQUENCE</scope>
    <source>
        <strain evidence="8">9144</strain>
    </source>
</reference>
<dbReference type="GO" id="GO:0071949">
    <property type="term" value="F:FAD binding"/>
    <property type="evidence" value="ECO:0007669"/>
    <property type="project" value="InterPro"/>
</dbReference>
<name>A0AAD7E4D9_9AGAR</name>
<comment type="caution">
    <text evidence="8">The sequence shown here is derived from an EMBL/GenBank/DDBJ whole genome shotgun (WGS) entry which is preliminary data.</text>
</comment>
<accession>A0AAD7E4D9</accession>
<dbReference type="Pfam" id="PF13450">
    <property type="entry name" value="NAD_binding_8"/>
    <property type="match status" value="1"/>
</dbReference>
<dbReference type="Proteomes" id="UP001219525">
    <property type="component" value="Unassembled WGS sequence"/>
</dbReference>
<keyword evidence="4" id="KW-0560">Oxidoreductase</keyword>
<keyword evidence="3" id="KW-0274">FAD</keyword>
<feature type="domain" description="FAD-binding" evidence="7">
    <location>
        <begin position="339"/>
        <end position="400"/>
    </location>
</feature>
<dbReference type="Gene3D" id="3.50.50.60">
    <property type="entry name" value="FAD/NAD(P)-binding domain"/>
    <property type="match status" value="1"/>
</dbReference>
<sequence>MPPDNLKQAALALKFVVIGGGLAGLACAYALRTSGHEVVIIEQNASNTKTDGSIRCPPNDFGAVVPKRYGFVLRTLLFLRASLKFEAGATSEPVGFMKFYRQIMSDLGGEFLVLQVHFLRLLLMQSAELSFAVEKHDDLRRQLTYLCLAAGVDIMTGTAINIKTVQEYLVYVTLENGGAVQGNIVIGADGHNGFVRAFVTPDDMEPEHFVTAWVFNSQVDAFVSRTQRVNISISTDHMLEHEELRSLCEENQFTIWMGSGSSMNGVLDTTCETFNLAICTPTLLDLPASNDWYKNCDVADLPFDLSEYDPRLKQLIQLGHSCRPTIQPIFEVEDVVSLDGTIVLVGDAAHCVAMHGSHNTSMAIEDAVTLGALFAHLARRDQIPVLLETYDELRQHRTRATQVSEFQSLLQISLPSGEHQEARDATLRLTNDREFEDFEDCYRDAETGVMSVLVQIWEGYLVQFDHDADEVVDSWWTKWKYMIQ</sequence>